<evidence type="ECO:0000259" key="2">
    <source>
        <dbReference type="Pfam" id="PF19291"/>
    </source>
</evidence>
<dbReference type="InterPro" id="IPR011613">
    <property type="entry name" value="GH15-like"/>
</dbReference>
<dbReference type="PANTHER" id="PTHR31616">
    <property type="entry name" value="TREHALASE"/>
    <property type="match status" value="1"/>
</dbReference>
<feature type="domain" description="Trehalase-like N-terminal" evidence="2">
    <location>
        <begin position="9"/>
        <end position="153"/>
    </location>
</feature>
<proteinExistence type="predicted"/>
<evidence type="ECO:0000313" key="4">
    <source>
        <dbReference type="Proteomes" id="UP000613011"/>
    </source>
</evidence>
<dbReference type="InterPro" id="IPR008928">
    <property type="entry name" value="6-hairpin_glycosidase_sf"/>
</dbReference>
<name>A0A936ZN86_9BURK</name>
<feature type="domain" description="GH15-like" evidence="1">
    <location>
        <begin position="239"/>
        <end position="602"/>
    </location>
</feature>
<dbReference type="Pfam" id="PF19291">
    <property type="entry name" value="TREH_N"/>
    <property type="match status" value="1"/>
</dbReference>
<protein>
    <submittedName>
        <fullName evidence="3">Glycoside hydrolase family 15 protein</fullName>
    </submittedName>
</protein>
<organism evidence="3 4">
    <name type="scientific">Ramlibacter aurantiacus</name>
    <dbReference type="NCBI Taxonomy" id="2801330"/>
    <lineage>
        <taxon>Bacteria</taxon>
        <taxon>Pseudomonadati</taxon>
        <taxon>Pseudomonadota</taxon>
        <taxon>Betaproteobacteria</taxon>
        <taxon>Burkholderiales</taxon>
        <taxon>Comamonadaceae</taxon>
        <taxon>Ramlibacter</taxon>
    </lineage>
</organism>
<keyword evidence="3" id="KW-0378">Hydrolase</keyword>
<dbReference type="Gene3D" id="1.50.10.10">
    <property type="match status" value="1"/>
</dbReference>
<dbReference type="PANTHER" id="PTHR31616:SF0">
    <property type="entry name" value="GLUCAN 1,4-ALPHA-GLUCOSIDASE"/>
    <property type="match status" value="1"/>
</dbReference>
<dbReference type="InterPro" id="IPR045582">
    <property type="entry name" value="Trehalase-like_N"/>
</dbReference>
<dbReference type="RefSeq" id="WP_201682377.1">
    <property type="nucleotide sequence ID" value="NZ_JAEQNA010000001.1"/>
</dbReference>
<dbReference type="Proteomes" id="UP000613011">
    <property type="component" value="Unassembled WGS sequence"/>
</dbReference>
<evidence type="ECO:0000313" key="3">
    <source>
        <dbReference type="EMBL" id="MBL0419336.1"/>
    </source>
</evidence>
<dbReference type="InterPro" id="IPR012341">
    <property type="entry name" value="6hp_glycosidase-like_sf"/>
</dbReference>
<dbReference type="Pfam" id="PF00723">
    <property type="entry name" value="Glyco_hydro_15"/>
    <property type="match status" value="1"/>
</dbReference>
<reference evidence="3" key="1">
    <citation type="submission" date="2021-01" db="EMBL/GenBank/DDBJ databases">
        <title>Ramlibacter sp. strain AW1 16S ribosomal RNA gene Genome sequencing and assembly.</title>
        <authorList>
            <person name="Kang M."/>
        </authorList>
    </citation>
    <scope>NUCLEOTIDE SEQUENCE</scope>
    <source>
        <strain evidence="3">AW1</strain>
    </source>
</reference>
<keyword evidence="4" id="KW-1185">Reference proteome</keyword>
<dbReference type="EMBL" id="JAEQNA010000001">
    <property type="protein sequence ID" value="MBL0419336.1"/>
    <property type="molecule type" value="Genomic_DNA"/>
</dbReference>
<dbReference type="SUPFAM" id="SSF48208">
    <property type="entry name" value="Six-hairpin glycosidases"/>
    <property type="match status" value="1"/>
</dbReference>
<accession>A0A936ZN86</accession>
<dbReference type="GO" id="GO:0005975">
    <property type="term" value="P:carbohydrate metabolic process"/>
    <property type="evidence" value="ECO:0007669"/>
    <property type="project" value="InterPro"/>
</dbReference>
<sequence length="626" mass="69472">MPACPYIPAQAPAIADYAAIGNCRSIALVSRWGSIDWWCLPHFSGPSVFAALLDAERGGRFALAPSQVLQVEQRYEPHTNVLRTVFECPEGVLELMDFMSLPGVESKVDGTPWVQQVVRVATCLAGRVELAAQVQPRPDYARAPVDLVACGEGRWHCLGPGLDLELASTLPLEMLGEGTLGGSAMLQAGERHVMLLHTPTGEDSGGESLQARAGRLLEATLAWWQDWCDGGRYEGPGVEAVLRSALMLKLLTYEPSGAVVAAATTSLPESETGSRNWDYRYCWLRDTSLVLDAFTDLGHGRESDAFLGWLLHATRCSRPRLRVMYTVHGETELPEGELPHLSGWRGIGPVRVGNAASQQEQHDVYGEVIFTAWDYVELGGELQPDEKELLAEFTQSVCRIWREPDHGIWEIRLPPRHNTHSKLMCWVALDRALELNRSQGLPIDVACVRAERDAIRQDIETHGFDERLGSYVGYYGSQEPDAALLLMPRMGYLPPNDPRMRGTVRYIMERLMREDGLMHRYPPGPGYDGVSGPEHLFVICSFWCVDCLAREGRIEEAERIYQRVLGLANHVGLFAEEFREADGTPMGNFPQAFSHVGLITAAMSLARARRERGDAASASSYSKFIR</sequence>
<evidence type="ECO:0000259" key="1">
    <source>
        <dbReference type="Pfam" id="PF00723"/>
    </source>
</evidence>
<dbReference type="AlphaFoldDB" id="A0A936ZN86"/>
<gene>
    <name evidence="3" type="ORF">JI739_03145</name>
</gene>
<comment type="caution">
    <text evidence="3">The sequence shown here is derived from an EMBL/GenBank/DDBJ whole genome shotgun (WGS) entry which is preliminary data.</text>
</comment>
<dbReference type="GO" id="GO:0004553">
    <property type="term" value="F:hydrolase activity, hydrolyzing O-glycosyl compounds"/>
    <property type="evidence" value="ECO:0007669"/>
    <property type="project" value="TreeGrafter"/>
</dbReference>